<proteinExistence type="predicted"/>
<sequence length="78" mass="8706">MELNLIFDRALLKMGLVSIEDFIKYTSKIQNSIELIGKEFNPSVGKNPFQLLIKGRSEGSQIFTLKPQAQTTTFGASL</sequence>
<comment type="caution">
    <text evidence="1">The sequence shown here is derived from an EMBL/GenBank/DDBJ whole genome shotgun (WGS) entry which is preliminary data.</text>
</comment>
<organism evidence="1">
    <name type="scientific">marine sediment metagenome</name>
    <dbReference type="NCBI Taxonomy" id="412755"/>
    <lineage>
        <taxon>unclassified sequences</taxon>
        <taxon>metagenomes</taxon>
        <taxon>ecological metagenomes</taxon>
    </lineage>
</organism>
<name>A0A0F8YST6_9ZZZZ</name>
<feature type="non-terminal residue" evidence="1">
    <location>
        <position position="78"/>
    </location>
</feature>
<gene>
    <name evidence="1" type="ORF">LCGC14_2782770</name>
</gene>
<accession>A0A0F8YST6</accession>
<evidence type="ECO:0000313" key="1">
    <source>
        <dbReference type="EMBL" id="KKK84493.1"/>
    </source>
</evidence>
<dbReference type="EMBL" id="LAZR01051750">
    <property type="protein sequence ID" value="KKK84493.1"/>
    <property type="molecule type" value="Genomic_DNA"/>
</dbReference>
<dbReference type="AlphaFoldDB" id="A0A0F8YST6"/>
<protein>
    <submittedName>
        <fullName evidence="1">Uncharacterized protein</fullName>
    </submittedName>
</protein>
<reference evidence="1" key="1">
    <citation type="journal article" date="2015" name="Nature">
        <title>Complex archaea that bridge the gap between prokaryotes and eukaryotes.</title>
        <authorList>
            <person name="Spang A."/>
            <person name="Saw J.H."/>
            <person name="Jorgensen S.L."/>
            <person name="Zaremba-Niedzwiedzka K."/>
            <person name="Martijn J."/>
            <person name="Lind A.E."/>
            <person name="van Eijk R."/>
            <person name="Schleper C."/>
            <person name="Guy L."/>
            <person name="Ettema T.J."/>
        </authorList>
    </citation>
    <scope>NUCLEOTIDE SEQUENCE</scope>
</reference>